<evidence type="ECO:0000256" key="1">
    <source>
        <dbReference type="ARBA" id="ARBA00022801"/>
    </source>
</evidence>
<dbReference type="CDD" id="cd18001">
    <property type="entry name" value="DEXHc_ERCC6L"/>
    <property type="match status" value="1"/>
</dbReference>
<feature type="domain" description="Helicase ATP-binding" evidence="4">
    <location>
        <begin position="149"/>
        <end position="312"/>
    </location>
</feature>
<feature type="region of interest" description="Disordered" evidence="3">
    <location>
        <begin position="852"/>
        <end position="933"/>
    </location>
</feature>
<dbReference type="InterPro" id="IPR049730">
    <property type="entry name" value="SNF2/RAD54-like_C"/>
</dbReference>
<dbReference type="CDD" id="cd18793">
    <property type="entry name" value="SF2_C_SNF"/>
    <property type="match status" value="1"/>
</dbReference>
<organism evidence="6 7">
    <name type="scientific">Pocillopora meandrina</name>
    <dbReference type="NCBI Taxonomy" id="46732"/>
    <lineage>
        <taxon>Eukaryota</taxon>
        <taxon>Metazoa</taxon>
        <taxon>Cnidaria</taxon>
        <taxon>Anthozoa</taxon>
        <taxon>Hexacorallia</taxon>
        <taxon>Scleractinia</taxon>
        <taxon>Astrocoeniina</taxon>
        <taxon>Pocilloporidae</taxon>
        <taxon>Pocillopora</taxon>
    </lineage>
</organism>
<evidence type="ECO:0000256" key="2">
    <source>
        <dbReference type="SAM" id="Coils"/>
    </source>
</evidence>
<dbReference type="GO" id="GO:0005524">
    <property type="term" value="F:ATP binding"/>
    <property type="evidence" value="ECO:0007669"/>
    <property type="project" value="InterPro"/>
</dbReference>
<keyword evidence="1" id="KW-0378">Hydrolase</keyword>
<feature type="compositionally biased region" description="Polar residues" evidence="3">
    <location>
        <begin position="832"/>
        <end position="846"/>
    </location>
</feature>
<dbReference type="InterPro" id="IPR027417">
    <property type="entry name" value="P-loop_NTPase"/>
</dbReference>
<proteinExistence type="predicted"/>
<evidence type="ECO:0000259" key="5">
    <source>
        <dbReference type="PROSITE" id="PS51194"/>
    </source>
</evidence>
<feature type="domain" description="Helicase C-terminal" evidence="5">
    <location>
        <begin position="509"/>
        <end position="657"/>
    </location>
</feature>
<dbReference type="SUPFAM" id="SSF52540">
    <property type="entry name" value="P-loop containing nucleoside triphosphate hydrolases"/>
    <property type="match status" value="2"/>
</dbReference>
<keyword evidence="2" id="KW-0175">Coiled coil</keyword>
<dbReference type="PANTHER" id="PTHR45629">
    <property type="entry name" value="SNF2/RAD54 FAMILY MEMBER"/>
    <property type="match status" value="1"/>
</dbReference>
<dbReference type="AlphaFoldDB" id="A0AAU9XLR5"/>
<evidence type="ECO:0000313" key="7">
    <source>
        <dbReference type="Proteomes" id="UP001159428"/>
    </source>
</evidence>
<dbReference type="InterPro" id="IPR001650">
    <property type="entry name" value="Helicase_C-like"/>
</dbReference>
<dbReference type="GO" id="GO:0015616">
    <property type="term" value="F:DNA translocase activity"/>
    <property type="evidence" value="ECO:0007669"/>
    <property type="project" value="TreeGrafter"/>
</dbReference>
<dbReference type="Pfam" id="PF00176">
    <property type="entry name" value="SNF2-rel_dom"/>
    <property type="match status" value="1"/>
</dbReference>
<dbReference type="GO" id="GO:0016787">
    <property type="term" value="F:hydrolase activity"/>
    <property type="evidence" value="ECO:0007669"/>
    <property type="project" value="UniProtKB-KW"/>
</dbReference>
<feature type="compositionally biased region" description="Basic and acidic residues" evidence="3">
    <location>
        <begin position="28"/>
        <end position="47"/>
    </location>
</feature>
<dbReference type="InterPro" id="IPR014001">
    <property type="entry name" value="Helicase_ATP-bd"/>
</dbReference>
<dbReference type="Proteomes" id="UP001159428">
    <property type="component" value="Unassembled WGS sequence"/>
</dbReference>
<evidence type="ECO:0000313" key="6">
    <source>
        <dbReference type="EMBL" id="CAH3151366.1"/>
    </source>
</evidence>
<dbReference type="SMART" id="SM00490">
    <property type="entry name" value="HELICc"/>
    <property type="match status" value="1"/>
</dbReference>
<dbReference type="InterPro" id="IPR038718">
    <property type="entry name" value="SNF2-like_sf"/>
</dbReference>
<gene>
    <name evidence="6" type="ORF">PMEA_00025160</name>
</gene>
<feature type="region of interest" description="Disordered" evidence="3">
    <location>
        <begin position="757"/>
        <end position="778"/>
    </location>
</feature>
<dbReference type="Pfam" id="PF00271">
    <property type="entry name" value="Helicase_C"/>
    <property type="match status" value="1"/>
</dbReference>
<feature type="coiled-coil region" evidence="2">
    <location>
        <begin position="89"/>
        <end position="116"/>
    </location>
</feature>
<dbReference type="Gene3D" id="3.40.50.10810">
    <property type="entry name" value="Tandem AAA-ATPase domain"/>
    <property type="match status" value="1"/>
</dbReference>
<keyword evidence="7" id="KW-1185">Reference proteome</keyword>
<feature type="region of interest" description="Disordered" evidence="3">
    <location>
        <begin position="27"/>
        <end position="51"/>
    </location>
</feature>
<feature type="region of interest" description="Disordered" evidence="3">
    <location>
        <begin position="371"/>
        <end position="397"/>
    </location>
</feature>
<accession>A0AAU9XLR5</accession>
<dbReference type="InterPro" id="IPR000330">
    <property type="entry name" value="SNF2_N"/>
</dbReference>
<feature type="region of interest" description="Disordered" evidence="3">
    <location>
        <begin position="828"/>
        <end position="847"/>
    </location>
</feature>
<reference evidence="6 7" key="1">
    <citation type="submission" date="2022-05" db="EMBL/GenBank/DDBJ databases">
        <authorList>
            <consortium name="Genoscope - CEA"/>
            <person name="William W."/>
        </authorList>
    </citation>
    <scope>NUCLEOTIDE SEQUENCE [LARGE SCALE GENOMIC DNA]</scope>
</reference>
<protein>
    <recommendedName>
        <fullName evidence="8">DNA excision repair protein ERCC-6-like</fullName>
    </recommendedName>
</protein>
<dbReference type="FunFam" id="3.40.50.10810:FF:000042">
    <property type="entry name" value="SNF2 family helicase-like protein"/>
    <property type="match status" value="1"/>
</dbReference>
<sequence length="1017" mass="116371">MISEMEANYNEELNATKELLKGLSIHQETTHEAEEEKQYRPSISDHSDDNEEDKLRYNRFIQKGKELGRQGHLERALQLFEKACAIFESEKLLRRIEKIKEAIERYKQEEDEEDEEDDGMCEVGDGFSLPAEIYQSLYPYQLDGVHWFWNLYQKGMGGILGDDMGLGKTIQVISFIAGMFDAELIKKVLIVMPVSVMPNWEKEFSKWAPGIRVRAFHGTNKKERMRNLEKIQRRNGVCLTTYGLIVSSHESLGALTWDYIILDEGHKIKNTATKTAKNLRLIPAKHHFILTGTPVQNNLREMWALFDFACEGKLLGTSRTFKKEYEDPIVRARERDATTYEKRMGMEMSESLRKLIEPYFLRRTKAMVLEKKNKNPDEVDGSEESDKENKEGSIRRMPKELTRKNDFVVWLYMSESQIKIYSDFLGLERVKELLMSTRSPLAELNVLKKICDHPRLLSTLACEQLGLDEQARLVEMDADEDDSRSFATQPKGLGPSDKVLTQESGKMVFLVSLLDNLKAEGHRCLVFSQSRKMLDIVQRVITHRGHKVIRIDGTITSTAERQHLINTFQTDSSYTCFLLTTQVGGVGITLTSADRVVIFDPSWNPASDAQAVDRVYRIGQKKTVVIYRLITCGTLEEKIYRKQIFKDALMKQTTGLSKNPFRYFSHQELRDLFTLEDPHHSKTQLQLDQMHSKHRKTDNELEKHIKFLHTLNIFGISDHDLMYSHEDVETADEHSVPDREAIQARVLRAQNLVAAESGFSGQTRPSTLYPPSGVPSTCPRKIPDNQERMVIPQGLRHSLPSSENTMTARQKIQAKIDSEVFIIPKRDDTKRFQPSQASRSAQNSSPVLIDLCSPAAPKESSPPPEIINDSPAVLKKNRRKSMSQRIELPVIDDDDDDEDKDDEELKEHESSQDDNNDIDEDHEELEGSVPSQCPSGEHVCDAIKIHKCACVISSSEREKYDLCLVNGRQLELEGKVQEAAMHYMDALELMDSDYSVHVKVLELAEQMNFQPPLIETA</sequence>
<dbReference type="PROSITE" id="PS51194">
    <property type="entry name" value="HELICASE_CTER"/>
    <property type="match status" value="1"/>
</dbReference>
<comment type="caution">
    <text evidence="6">The sequence shown here is derived from an EMBL/GenBank/DDBJ whole genome shotgun (WGS) entry which is preliminary data.</text>
</comment>
<dbReference type="Gene3D" id="3.40.50.300">
    <property type="entry name" value="P-loop containing nucleotide triphosphate hydrolases"/>
    <property type="match status" value="1"/>
</dbReference>
<name>A0AAU9XLR5_9CNID</name>
<dbReference type="SMART" id="SM00487">
    <property type="entry name" value="DEXDc"/>
    <property type="match status" value="1"/>
</dbReference>
<evidence type="ECO:0008006" key="8">
    <source>
        <dbReference type="Google" id="ProtNLM"/>
    </source>
</evidence>
<dbReference type="PANTHER" id="PTHR45629:SF7">
    <property type="entry name" value="DNA EXCISION REPAIR PROTEIN ERCC-6-RELATED"/>
    <property type="match status" value="1"/>
</dbReference>
<feature type="compositionally biased region" description="Acidic residues" evidence="3">
    <location>
        <begin position="912"/>
        <end position="926"/>
    </location>
</feature>
<feature type="compositionally biased region" description="Basic and acidic residues" evidence="3">
    <location>
        <begin position="387"/>
        <end position="397"/>
    </location>
</feature>
<evidence type="ECO:0000256" key="3">
    <source>
        <dbReference type="SAM" id="MobiDB-lite"/>
    </source>
</evidence>
<dbReference type="EMBL" id="CALNXJ010000049">
    <property type="protein sequence ID" value="CAH3151366.1"/>
    <property type="molecule type" value="Genomic_DNA"/>
</dbReference>
<feature type="compositionally biased region" description="Acidic residues" evidence="3">
    <location>
        <begin position="890"/>
        <end position="902"/>
    </location>
</feature>
<evidence type="ECO:0000259" key="4">
    <source>
        <dbReference type="PROSITE" id="PS51192"/>
    </source>
</evidence>
<dbReference type="PROSITE" id="PS51192">
    <property type="entry name" value="HELICASE_ATP_BIND_1"/>
    <property type="match status" value="1"/>
</dbReference>
<dbReference type="InterPro" id="IPR050496">
    <property type="entry name" value="SNF2_RAD54_helicase_repair"/>
</dbReference>